<reference evidence="7 8" key="1">
    <citation type="submission" date="2019-03" db="EMBL/GenBank/DDBJ databases">
        <title>Genomic Encyclopedia of Type Strains, Phase IV (KMG-IV): sequencing the most valuable type-strain genomes for metagenomic binning, comparative biology and taxonomic classification.</title>
        <authorList>
            <person name="Goeker M."/>
        </authorList>
    </citation>
    <scope>NUCLEOTIDE SEQUENCE [LARGE SCALE GENOMIC DNA]</scope>
    <source>
        <strain evidence="7 8">DSM 29481</strain>
    </source>
</reference>
<protein>
    <submittedName>
        <fullName evidence="7">Peptidoglycan hydrolase CwlO-like protein</fullName>
    </submittedName>
</protein>
<evidence type="ECO:0000313" key="7">
    <source>
        <dbReference type="EMBL" id="TCU52948.1"/>
    </source>
</evidence>
<organism evidence="7 8">
    <name type="scientific">Longicatena caecimuris</name>
    <dbReference type="NCBI Taxonomy" id="1796635"/>
    <lineage>
        <taxon>Bacteria</taxon>
        <taxon>Bacillati</taxon>
        <taxon>Bacillota</taxon>
        <taxon>Erysipelotrichia</taxon>
        <taxon>Erysipelotrichales</taxon>
        <taxon>Erysipelotrichaceae</taxon>
        <taxon>Longicatena</taxon>
    </lineage>
</organism>
<dbReference type="EMBL" id="SMBP01000029">
    <property type="protein sequence ID" value="TCU52948.1"/>
    <property type="molecule type" value="Genomic_DNA"/>
</dbReference>
<feature type="coiled-coil region" evidence="2">
    <location>
        <begin position="185"/>
        <end position="243"/>
    </location>
</feature>
<feature type="domain" description="M23ase beta-sheet core" evidence="5">
    <location>
        <begin position="336"/>
        <end position="446"/>
    </location>
</feature>
<evidence type="ECO:0000256" key="1">
    <source>
        <dbReference type="ARBA" id="ARBA00022729"/>
    </source>
</evidence>
<dbReference type="PANTHER" id="PTHR21666:SF270">
    <property type="entry name" value="MUREIN HYDROLASE ACTIVATOR ENVC"/>
    <property type="match status" value="1"/>
</dbReference>
<dbReference type="Proteomes" id="UP000295773">
    <property type="component" value="Unassembled WGS sequence"/>
</dbReference>
<dbReference type="GO" id="GO:0004222">
    <property type="term" value="F:metalloendopeptidase activity"/>
    <property type="evidence" value="ECO:0007669"/>
    <property type="project" value="TreeGrafter"/>
</dbReference>
<keyword evidence="8" id="KW-1185">Reference proteome</keyword>
<dbReference type="Pfam" id="PF24568">
    <property type="entry name" value="CC_PcsB"/>
    <property type="match status" value="1"/>
</dbReference>
<dbReference type="InterPro" id="IPR050570">
    <property type="entry name" value="Cell_wall_metabolism_enzyme"/>
</dbReference>
<dbReference type="Pfam" id="PF01551">
    <property type="entry name" value="Peptidase_M23"/>
    <property type="match status" value="1"/>
</dbReference>
<dbReference type="InterPro" id="IPR016047">
    <property type="entry name" value="M23ase_b-sheet_dom"/>
</dbReference>
<feature type="region of interest" description="Disordered" evidence="3">
    <location>
        <begin position="271"/>
        <end position="312"/>
    </location>
</feature>
<evidence type="ECO:0000259" key="6">
    <source>
        <dbReference type="Pfam" id="PF24568"/>
    </source>
</evidence>
<dbReference type="Gene3D" id="2.70.70.10">
    <property type="entry name" value="Glucose Permease (Domain IIA)"/>
    <property type="match status" value="1"/>
</dbReference>
<dbReference type="PROSITE" id="PS51257">
    <property type="entry name" value="PROKAR_LIPOPROTEIN"/>
    <property type="match status" value="1"/>
</dbReference>
<dbReference type="SUPFAM" id="SSF51261">
    <property type="entry name" value="Duplicated hybrid motif"/>
    <property type="match status" value="1"/>
</dbReference>
<dbReference type="PANTHER" id="PTHR21666">
    <property type="entry name" value="PEPTIDASE-RELATED"/>
    <property type="match status" value="1"/>
</dbReference>
<name>A0A4R3SVN3_9FIRM</name>
<keyword evidence="1 4" id="KW-0732">Signal</keyword>
<dbReference type="InterPro" id="IPR011055">
    <property type="entry name" value="Dup_hybrid_motif"/>
</dbReference>
<feature type="domain" description="Peptidoglycan hydrolase PcsB coiled-coil" evidence="6">
    <location>
        <begin position="124"/>
        <end position="197"/>
    </location>
</feature>
<evidence type="ECO:0000256" key="4">
    <source>
        <dbReference type="SAM" id="SignalP"/>
    </source>
</evidence>
<keyword evidence="7" id="KW-0378">Hydrolase</keyword>
<evidence type="ECO:0000256" key="3">
    <source>
        <dbReference type="SAM" id="MobiDB-lite"/>
    </source>
</evidence>
<dbReference type="AlphaFoldDB" id="A0A4R3SVN3"/>
<accession>A0A4R3SVN3</accession>
<evidence type="ECO:0000313" key="8">
    <source>
        <dbReference type="Proteomes" id="UP000295773"/>
    </source>
</evidence>
<keyword evidence="2" id="KW-0175">Coiled coil</keyword>
<dbReference type="Gene3D" id="6.10.250.3150">
    <property type="match status" value="1"/>
</dbReference>
<dbReference type="InterPro" id="IPR057309">
    <property type="entry name" value="PcsB_CC"/>
</dbReference>
<feature type="compositionally biased region" description="Basic and acidic residues" evidence="3">
    <location>
        <begin position="274"/>
        <end position="291"/>
    </location>
</feature>
<comment type="caution">
    <text evidence="7">The sequence shown here is derived from an EMBL/GenBank/DDBJ whole genome shotgun (WGS) entry which is preliminary data.</text>
</comment>
<dbReference type="CDD" id="cd12797">
    <property type="entry name" value="M23_peptidase"/>
    <property type="match status" value="1"/>
</dbReference>
<gene>
    <name evidence="7" type="ORF">EDD61_12919</name>
</gene>
<sequence>MKRKILMIVACLFMVVMASCPLEAESFAGREAEMNKKCAYITDKATQQECIAYKEYLQQKSKNLSSEIDGIKKQLNNVKGSMESIGEKLRSNHKQVAKINAEMASVENAIAKTEASIAKMNVKIKEKTEDIQERDKMMRERLIEMQPYIGSNNFIDFLMGADSFADLLRRSEILGQLNSYESDQIKTLNKEKAKLKEDKEVVQQQKELLKVQEQGLKDQKEKAEAIKEVNEKLMSAYRKQEEQLLDQKIKTQMAQMSIPKVDTSLAAQFDDETSDKPDKDKNDGSNDHNGDSQDNNQGNNGNGNGNGVKPSTGFITPIQGNWHYSAGTWAYADGSVHRGMDFGTYQAQGLRVVAPASGIVIWTYGGCPSPSGDNFGSYCGVPATAGNNLTMLTRVDGVVYAFSFYHLSGTAVSSGTAVAQGQTIAYTGNSGNSTGPHCHVEMIRVGNMSLSDALNKFNNSGDLSFGVGWYADPHACSSYGSPCRLRPENYFL</sequence>
<evidence type="ECO:0000256" key="2">
    <source>
        <dbReference type="SAM" id="Coils"/>
    </source>
</evidence>
<feature type="signal peptide" evidence="4">
    <location>
        <begin position="1"/>
        <end position="24"/>
    </location>
</feature>
<evidence type="ECO:0000259" key="5">
    <source>
        <dbReference type="Pfam" id="PF01551"/>
    </source>
</evidence>
<proteinExistence type="predicted"/>
<feature type="chain" id="PRO_5020233206" evidence="4">
    <location>
        <begin position="25"/>
        <end position="492"/>
    </location>
</feature>
<dbReference type="RefSeq" id="WP_132225711.1">
    <property type="nucleotide sequence ID" value="NZ_JANKBG010000030.1"/>
</dbReference>
<feature type="coiled-coil region" evidence="2">
    <location>
        <begin position="54"/>
        <end position="130"/>
    </location>
</feature>